<organism evidence="2 3">
    <name type="scientific">Coniophora puteana (strain RWD-64-598)</name>
    <name type="common">Brown rot fungus</name>
    <dbReference type="NCBI Taxonomy" id="741705"/>
    <lineage>
        <taxon>Eukaryota</taxon>
        <taxon>Fungi</taxon>
        <taxon>Dikarya</taxon>
        <taxon>Basidiomycota</taxon>
        <taxon>Agaricomycotina</taxon>
        <taxon>Agaricomycetes</taxon>
        <taxon>Agaricomycetidae</taxon>
        <taxon>Boletales</taxon>
        <taxon>Coniophorineae</taxon>
        <taxon>Coniophoraceae</taxon>
        <taxon>Coniophora</taxon>
    </lineage>
</organism>
<gene>
    <name evidence="2" type="ORF">CONPUDRAFT_83748</name>
</gene>
<evidence type="ECO:0000313" key="3">
    <source>
        <dbReference type="Proteomes" id="UP000053558"/>
    </source>
</evidence>
<name>A0A5M3MI05_CONPW</name>
<proteinExistence type="predicted"/>
<accession>A0A5M3MI05</accession>
<dbReference type="RefSeq" id="XP_007771339.1">
    <property type="nucleotide sequence ID" value="XM_007773149.1"/>
</dbReference>
<comment type="caution">
    <text evidence="2">The sequence shown here is derived from an EMBL/GenBank/DDBJ whole genome shotgun (WGS) entry which is preliminary data.</text>
</comment>
<reference evidence="3" key="1">
    <citation type="journal article" date="2012" name="Science">
        <title>The Paleozoic origin of enzymatic lignin decomposition reconstructed from 31 fungal genomes.</title>
        <authorList>
            <person name="Floudas D."/>
            <person name="Binder M."/>
            <person name="Riley R."/>
            <person name="Barry K."/>
            <person name="Blanchette R.A."/>
            <person name="Henrissat B."/>
            <person name="Martinez A.T."/>
            <person name="Otillar R."/>
            <person name="Spatafora J.W."/>
            <person name="Yadav J.S."/>
            <person name="Aerts A."/>
            <person name="Benoit I."/>
            <person name="Boyd A."/>
            <person name="Carlson A."/>
            <person name="Copeland A."/>
            <person name="Coutinho P.M."/>
            <person name="de Vries R.P."/>
            <person name="Ferreira P."/>
            <person name="Findley K."/>
            <person name="Foster B."/>
            <person name="Gaskell J."/>
            <person name="Glotzer D."/>
            <person name="Gorecki P."/>
            <person name="Heitman J."/>
            <person name="Hesse C."/>
            <person name="Hori C."/>
            <person name="Igarashi K."/>
            <person name="Jurgens J.A."/>
            <person name="Kallen N."/>
            <person name="Kersten P."/>
            <person name="Kohler A."/>
            <person name="Kuees U."/>
            <person name="Kumar T.K.A."/>
            <person name="Kuo A."/>
            <person name="LaButti K."/>
            <person name="Larrondo L.F."/>
            <person name="Lindquist E."/>
            <person name="Ling A."/>
            <person name="Lombard V."/>
            <person name="Lucas S."/>
            <person name="Lundell T."/>
            <person name="Martin R."/>
            <person name="McLaughlin D.J."/>
            <person name="Morgenstern I."/>
            <person name="Morin E."/>
            <person name="Murat C."/>
            <person name="Nagy L.G."/>
            <person name="Nolan M."/>
            <person name="Ohm R.A."/>
            <person name="Patyshakuliyeva A."/>
            <person name="Rokas A."/>
            <person name="Ruiz-Duenas F.J."/>
            <person name="Sabat G."/>
            <person name="Salamov A."/>
            <person name="Samejima M."/>
            <person name="Schmutz J."/>
            <person name="Slot J.C."/>
            <person name="St John F."/>
            <person name="Stenlid J."/>
            <person name="Sun H."/>
            <person name="Sun S."/>
            <person name="Syed K."/>
            <person name="Tsang A."/>
            <person name="Wiebenga A."/>
            <person name="Young D."/>
            <person name="Pisabarro A."/>
            <person name="Eastwood D.C."/>
            <person name="Martin F."/>
            <person name="Cullen D."/>
            <person name="Grigoriev I.V."/>
            <person name="Hibbett D.S."/>
        </authorList>
    </citation>
    <scope>NUCLEOTIDE SEQUENCE [LARGE SCALE GENOMIC DNA]</scope>
    <source>
        <strain evidence="3">RWD-64-598 SS2</strain>
    </source>
</reference>
<dbReference type="Proteomes" id="UP000053558">
    <property type="component" value="Unassembled WGS sequence"/>
</dbReference>
<protein>
    <submittedName>
        <fullName evidence="2">Uncharacterized protein</fullName>
    </submittedName>
</protein>
<dbReference type="EMBL" id="JH711582">
    <property type="protein sequence ID" value="EIW78275.1"/>
    <property type="molecule type" value="Genomic_DNA"/>
</dbReference>
<feature type="region of interest" description="Disordered" evidence="1">
    <location>
        <begin position="52"/>
        <end position="78"/>
    </location>
</feature>
<feature type="region of interest" description="Disordered" evidence="1">
    <location>
        <begin position="125"/>
        <end position="172"/>
    </location>
</feature>
<dbReference type="AlphaFoldDB" id="A0A5M3MI05"/>
<sequence length="172" mass="18701">MPRASSGISGKKKDRKPPEGSSAANAVGPDGKVGCKYCPRRVHPNGLYMHETTCEKRRKESRHRNEISSRHATLERESRLLSIQAERASVGPSRQAGPSWSTTGLHIAPSISTFALAPSISTHVPTPDDVLNQHHNDDDHNLPRGSIDESPVPLDAPEEDAARLRSESDASM</sequence>
<feature type="compositionally biased region" description="Basic and acidic residues" evidence="1">
    <location>
        <begin position="131"/>
        <end position="142"/>
    </location>
</feature>
<dbReference type="KEGG" id="cput:CONPUDRAFT_83748"/>
<feature type="region of interest" description="Disordered" evidence="1">
    <location>
        <begin position="1"/>
        <end position="34"/>
    </location>
</feature>
<dbReference type="GeneID" id="19210647"/>
<evidence type="ECO:0000313" key="2">
    <source>
        <dbReference type="EMBL" id="EIW78275.1"/>
    </source>
</evidence>
<feature type="compositionally biased region" description="Basic and acidic residues" evidence="1">
    <location>
        <begin position="160"/>
        <end position="172"/>
    </location>
</feature>
<keyword evidence="3" id="KW-1185">Reference proteome</keyword>
<evidence type="ECO:0000256" key="1">
    <source>
        <dbReference type="SAM" id="MobiDB-lite"/>
    </source>
</evidence>